<dbReference type="CDD" id="cd00158">
    <property type="entry name" value="RHOD"/>
    <property type="match status" value="1"/>
</dbReference>
<sequence length="145" mass="16424">MTVTDYLLHQWQWSLLALVSGSWWVVETIRALTDRSRLTPLQATLMINQEGAVAVDVRSDSEYQSGHLPGAIFVPLERIPDDKALQKVKNRPLILYCESGARSAVALKKLRRAGFEKVYHLVGGLVEWRKANLPLVTSKTEKKRK</sequence>
<dbReference type="PANTHER" id="PTHR44086:SF13">
    <property type="entry name" value="THIOSULFATE SULFURTRANSFERASE PSPE"/>
    <property type="match status" value="1"/>
</dbReference>
<dbReference type="Gene3D" id="3.40.250.10">
    <property type="entry name" value="Rhodanese-like domain"/>
    <property type="match status" value="1"/>
</dbReference>
<feature type="domain" description="Rhodanese" evidence="1">
    <location>
        <begin position="48"/>
        <end position="137"/>
    </location>
</feature>
<dbReference type="InterPro" id="IPR001307">
    <property type="entry name" value="Thiosulphate_STrfase_CS"/>
</dbReference>
<keyword evidence="3" id="KW-1185">Reference proteome</keyword>
<dbReference type="InterPro" id="IPR036873">
    <property type="entry name" value="Rhodanese-like_dom_sf"/>
</dbReference>
<dbReference type="SMART" id="SM00450">
    <property type="entry name" value="RHOD"/>
    <property type="match status" value="1"/>
</dbReference>
<dbReference type="EMBL" id="AP018558">
    <property type="protein sequence ID" value="BBD77556.1"/>
    <property type="molecule type" value="Genomic_DNA"/>
</dbReference>
<dbReference type="InterPro" id="IPR001763">
    <property type="entry name" value="Rhodanese-like_dom"/>
</dbReference>
<evidence type="ECO:0000259" key="1">
    <source>
        <dbReference type="PROSITE" id="PS50206"/>
    </source>
</evidence>
<dbReference type="PROSITE" id="PS50206">
    <property type="entry name" value="RHODANESE_3"/>
    <property type="match status" value="1"/>
</dbReference>
<dbReference type="AlphaFoldDB" id="A0A2Z6DYE5"/>
<accession>A0A2Z6DYE5</accession>
<evidence type="ECO:0000313" key="2">
    <source>
        <dbReference type="EMBL" id="BBD77556.1"/>
    </source>
</evidence>
<dbReference type="SUPFAM" id="SSF52821">
    <property type="entry name" value="Rhodanese/Cell cycle control phosphatase"/>
    <property type="match status" value="1"/>
</dbReference>
<dbReference type="Proteomes" id="UP000262004">
    <property type="component" value="Chromosome"/>
</dbReference>
<gene>
    <name evidence="2" type="ORF">HPTL_1292</name>
</gene>
<dbReference type="PANTHER" id="PTHR44086">
    <property type="entry name" value="THIOSULFATE SULFURTRANSFERASE RDL2, MITOCHONDRIAL-RELATED"/>
    <property type="match status" value="1"/>
</dbReference>
<dbReference type="PROSITE" id="PS00380">
    <property type="entry name" value="RHODANESE_1"/>
    <property type="match status" value="1"/>
</dbReference>
<dbReference type="GO" id="GO:0004792">
    <property type="term" value="F:thiosulfate-cyanide sulfurtransferase activity"/>
    <property type="evidence" value="ECO:0007669"/>
    <property type="project" value="InterPro"/>
</dbReference>
<organism evidence="2 3">
    <name type="scientific">Hydrogenophilus thermoluteolus</name>
    <name type="common">Pseudomonas hydrogenothermophila</name>
    <dbReference type="NCBI Taxonomy" id="297"/>
    <lineage>
        <taxon>Bacteria</taxon>
        <taxon>Pseudomonadati</taxon>
        <taxon>Pseudomonadota</taxon>
        <taxon>Hydrogenophilia</taxon>
        <taxon>Hydrogenophilales</taxon>
        <taxon>Hydrogenophilaceae</taxon>
        <taxon>Hydrogenophilus</taxon>
    </lineage>
</organism>
<dbReference type="RefSeq" id="WP_119335284.1">
    <property type="nucleotide sequence ID" value="NZ_AP018558.1"/>
</dbReference>
<reference evidence="2 3" key="1">
    <citation type="submission" date="2018-04" db="EMBL/GenBank/DDBJ databases">
        <title>Complete genome sequence of Hydrogenophilus thermoluteolus TH-1.</title>
        <authorList>
            <person name="Arai H."/>
        </authorList>
    </citation>
    <scope>NUCLEOTIDE SEQUENCE [LARGE SCALE GENOMIC DNA]</scope>
    <source>
        <strain evidence="2 3">TH-1</strain>
    </source>
</reference>
<name>A0A2Z6DYE5_HYDTE</name>
<protein>
    <submittedName>
        <fullName evidence="2">Rhodanese</fullName>
    </submittedName>
</protein>
<evidence type="ECO:0000313" key="3">
    <source>
        <dbReference type="Proteomes" id="UP000262004"/>
    </source>
</evidence>
<dbReference type="KEGG" id="htl:HPTL_1292"/>
<proteinExistence type="predicted"/>
<dbReference type="OrthoDB" id="1445766at2"/>
<dbReference type="Pfam" id="PF00581">
    <property type="entry name" value="Rhodanese"/>
    <property type="match status" value="1"/>
</dbReference>